<reference evidence="2" key="1">
    <citation type="submission" date="2020-05" db="UniProtKB">
        <authorList>
            <consortium name="EnsemblMetazoa"/>
        </authorList>
    </citation>
    <scope>IDENTIFICATION</scope>
    <source>
        <strain evidence="2">MAF</strain>
    </source>
</reference>
<protein>
    <submittedName>
        <fullName evidence="2">Uncharacterized protein</fullName>
    </submittedName>
</protein>
<dbReference type="AlphaFoldDB" id="A0A182UYQ4"/>
<dbReference type="STRING" id="30066.A0A182UYQ4"/>
<proteinExistence type="predicted"/>
<dbReference type="VEuPathDB" id="VectorBase:AMEM21_014357"/>
<keyword evidence="3" id="KW-1185">Reference proteome</keyword>
<name>A0A182UYQ4_ANOME</name>
<organism evidence="2 3">
    <name type="scientific">Anopheles merus</name>
    <name type="common">Mosquito</name>
    <dbReference type="NCBI Taxonomy" id="30066"/>
    <lineage>
        <taxon>Eukaryota</taxon>
        <taxon>Metazoa</taxon>
        <taxon>Ecdysozoa</taxon>
        <taxon>Arthropoda</taxon>
        <taxon>Hexapoda</taxon>
        <taxon>Insecta</taxon>
        <taxon>Pterygota</taxon>
        <taxon>Neoptera</taxon>
        <taxon>Endopterygota</taxon>
        <taxon>Diptera</taxon>
        <taxon>Nematocera</taxon>
        <taxon>Culicoidea</taxon>
        <taxon>Culicidae</taxon>
        <taxon>Anophelinae</taxon>
        <taxon>Anopheles</taxon>
    </lineage>
</organism>
<sequence>MVRRAVSTSPESTNHHHLNSHHHLSQAQTPTSSTSSLSSASDGQPVSQQPSPSSQQHSPVSVSSAPAAAAASVASGGTNATGGHGGGGGGGYDVLQFVRQLPGPLGPGQQHVHLAPHGAENGGHGGLAGAAGGIFIAAGPYAGDYYSDHSYYYPHPDYGSPPPAPHPCPVHHEYGPVTLPMVSQNGTPPMAMPMQVPQGHIMQQIVDENGTLRHVILSTQPPQPLRQGNVQHHLHPSAFHRLAEGTECVNWQKSGSKVVFFHPLVRERIGIA</sequence>
<feature type="compositionally biased region" description="Low complexity" evidence="1">
    <location>
        <begin position="25"/>
        <end position="66"/>
    </location>
</feature>
<feature type="compositionally biased region" description="Polar residues" evidence="1">
    <location>
        <begin position="1"/>
        <end position="12"/>
    </location>
</feature>
<evidence type="ECO:0000313" key="2">
    <source>
        <dbReference type="EnsemblMetazoa" id="AMEM005944-PA"/>
    </source>
</evidence>
<feature type="region of interest" description="Disordered" evidence="1">
    <location>
        <begin position="1"/>
        <end position="66"/>
    </location>
</feature>
<evidence type="ECO:0000313" key="3">
    <source>
        <dbReference type="Proteomes" id="UP000075903"/>
    </source>
</evidence>
<feature type="compositionally biased region" description="Basic residues" evidence="1">
    <location>
        <begin position="15"/>
        <end position="24"/>
    </location>
</feature>
<accession>A0A182UYQ4</accession>
<dbReference type="VEuPathDB" id="VectorBase:AMEM005944"/>
<dbReference type="Proteomes" id="UP000075903">
    <property type="component" value="Unassembled WGS sequence"/>
</dbReference>
<dbReference type="EnsemblMetazoa" id="AMEM005944-RA">
    <property type="protein sequence ID" value="AMEM005944-PA"/>
    <property type="gene ID" value="AMEM005944"/>
</dbReference>
<evidence type="ECO:0000256" key="1">
    <source>
        <dbReference type="SAM" id="MobiDB-lite"/>
    </source>
</evidence>